<evidence type="ECO:0000256" key="5">
    <source>
        <dbReference type="ARBA" id="ARBA00022741"/>
    </source>
</evidence>
<sequence>MRKKYPHYHQYDFMDCGPTCIKMICKYYAKNIDLAYLREISFISGQGTSMAGLVDASEKIGFATMGLKITYESLAEDIPLPCVVHWRQRHYAVVYEIKKDKIIVGDPANFGLITYTKKDFLEGWLATKKPHEDSEGIVLVLEPTPLFYEEEEHTSQKPNLIRFLNQYIRPHRKYIAQVFLGLFFGTVIQLIFPFLTQQIVDTGINTRNLNFIYLILIAQVVLFISQSALSVFRNWIILHVTSRMNLRMLSDFIIKLMNLPIVYFDSRATGDILQRLKDNYRIQEFLSTTTLDVLFSTLTLLVFSCILAYFNLYLFLVFVIGSALYMTWIMLFMKKRAELDFRYFDQQANYQNTTIQLINGMQEIKLNGSEKRRRWDWEALQTTLFKLNIKNLSLNQSQNEGGRFIDQIKNIFISFIAAKAVINGEMTLGTMLSVQYIIGQMNVPINNFLGFIRSYQDAKLSLLRLSEIHNKPNEEPVDGGFINELPENKTIKIENLHFRYGSSASEMILKNINITIPEGKVTAIVGASGSGKTTLLKLLLKFNEPTSGQIYIGPTNLKNLGFNSWRSNCGAVMQDGFIFADTISRNISESDINGMTDQKKLRIASHTANITEFIEELPNGYLTKIGSSGIGISGGQKQRILIARAVYKNPEFIFFDEATSALDANNETVIMKNLNDFFKGDSITNNSKTVIVVAHRLSTVKNADQIIVLNKGEVVEQGTHSELVSKKGYYFTLVKNQLELGE</sequence>
<keyword evidence="5" id="KW-0547">Nucleotide-binding</keyword>
<dbReference type="InterPro" id="IPR003593">
    <property type="entry name" value="AAA+_ATPase"/>
</dbReference>
<dbReference type="PROSITE" id="PS00211">
    <property type="entry name" value="ABC_TRANSPORTER_1"/>
    <property type="match status" value="1"/>
</dbReference>
<evidence type="ECO:0000256" key="7">
    <source>
        <dbReference type="ARBA" id="ARBA00022840"/>
    </source>
</evidence>
<dbReference type="InterPro" id="IPR011527">
    <property type="entry name" value="ABC1_TM_dom"/>
</dbReference>
<dbReference type="SUPFAM" id="SSF90123">
    <property type="entry name" value="ABC transporter transmembrane region"/>
    <property type="match status" value="1"/>
</dbReference>
<dbReference type="RefSeq" id="WP_263362567.1">
    <property type="nucleotide sequence ID" value="NZ_OX336425.1"/>
</dbReference>
<comment type="subcellular location">
    <subcellularLocation>
        <location evidence="1">Cell membrane</location>
        <topology evidence="1">Multi-pass membrane protein</topology>
    </subcellularLocation>
</comment>
<dbReference type="SMART" id="SM00382">
    <property type="entry name" value="AAA"/>
    <property type="match status" value="1"/>
</dbReference>
<accession>A0A9W4TF76</accession>
<dbReference type="PANTHER" id="PTHR43394">
    <property type="entry name" value="ATP-DEPENDENT PERMEASE MDL1, MITOCHONDRIAL"/>
    <property type="match status" value="1"/>
</dbReference>
<gene>
    <name evidence="14" type="primary">uvrA</name>
    <name evidence="14" type="ORF">TRV642_1464</name>
</gene>
<feature type="transmembrane region" description="Helical" evidence="10">
    <location>
        <begin position="174"/>
        <end position="192"/>
    </location>
</feature>
<dbReference type="InterPro" id="IPR039421">
    <property type="entry name" value="Type_1_exporter"/>
</dbReference>
<evidence type="ECO:0000256" key="4">
    <source>
        <dbReference type="ARBA" id="ARBA00022692"/>
    </source>
</evidence>
<keyword evidence="2" id="KW-0813">Transport</keyword>
<dbReference type="PROSITE" id="PS50893">
    <property type="entry name" value="ABC_TRANSPORTER_2"/>
    <property type="match status" value="1"/>
</dbReference>
<dbReference type="CDD" id="cd02418">
    <property type="entry name" value="Peptidase_C39B"/>
    <property type="match status" value="1"/>
</dbReference>
<feature type="domain" description="Peptidase C39" evidence="13">
    <location>
        <begin position="10"/>
        <end position="131"/>
    </location>
</feature>
<dbReference type="Gene3D" id="3.40.50.300">
    <property type="entry name" value="P-loop containing nucleotide triphosphate hydrolases"/>
    <property type="match status" value="1"/>
</dbReference>
<dbReference type="GO" id="GO:0016887">
    <property type="term" value="F:ATP hydrolysis activity"/>
    <property type="evidence" value="ECO:0007669"/>
    <property type="project" value="InterPro"/>
</dbReference>
<evidence type="ECO:0000256" key="6">
    <source>
        <dbReference type="ARBA" id="ARBA00022801"/>
    </source>
</evidence>
<dbReference type="Proteomes" id="UP001152749">
    <property type="component" value="Chromosome"/>
</dbReference>
<dbReference type="Pfam" id="PF00005">
    <property type="entry name" value="ABC_tran"/>
    <property type="match status" value="1"/>
</dbReference>
<dbReference type="GO" id="GO:0015421">
    <property type="term" value="F:ABC-type oligopeptide transporter activity"/>
    <property type="evidence" value="ECO:0007669"/>
    <property type="project" value="TreeGrafter"/>
</dbReference>
<evidence type="ECO:0000256" key="10">
    <source>
        <dbReference type="SAM" id="Phobius"/>
    </source>
</evidence>
<evidence type="ECO:0000256" key="1">
    <source>
        <dbReference type="ARBA" id="ARBA00004651"/>
    </source>
</evidence>
<evidence type="ECO:0000313" key="15">
    <source>
        <dbReference type="Proteomes" id="UP001152749"/>
    </source>
</evidence>
<feature type="transmembrane region" description="Helical" evidence="10">
    <location>
        <begin position="212"/>
        <end position="238"/>
    </location>
</feature>
<feature type="transmembrane region" description="Helical" evidence="10">
    <location>
        <begin position="315"/>
        <end position="333"/>
    </location>
</feature>
<dbReference type="Gene3D" id="1.20.1560.10">
    <property type="entry name" value="ABC transporter type 1, transmembrane domain"/>
    <property type="match status" value="1"/>
</dbReference>
<keyword evidence="8 10" id="KW-1133">Transmembrane helix</keyword>
<evidence type="ECO:0000256" key="8">
    <source>
        <dbReference type="ARBA" id="ARBA00022989"/>
    </source>
</evidence>
<dbReference type="GO" id="GO:0006508">
    <property type="term" value="P:proteolysis"/>
    <property type="evidence" value="ECO:0007669"/>
    <property type="project" value="InterPro"/>
</dbReference>
<evidence type="ECO:0000256" key="3">
    <source>
        <dbReference type="ARBA" id="ARBA00022475"/>
    </source>
</evidence>
<keyword evidence="9 10" id="KW-0472">Membrane</keyword>
<dbReference type="AlphaFoldDB" id="A0A9W4TF76"/>
<keyword evidence="4 10" id="KW-0812">Transmembrane</keyword>
<dbReference type="FunFam" id="3.40.50.300:FF:000221">
    <property type="entry name" value="Multidrug ABC transporter ATP-binding protein"/>
    <property type="match status" value="1"/>
</dbReference>
<dbReference type="GO" id="GO:0005524">
    <property type="term" value="F:ATP binding"/>
    <property type="evidence" value="ECO:0007669"/>
    <property type="project" value="UniProtKB-KW"/>
</dbReference>
<proteinExistence type="predicted"/>
<dbReference type="PROSITE" id="PS50990">
    <property type="entry name" value="PEPTIDASE_C39"/>
    <property type="match status" value="1"/>
</dbReference>
<dbReference type="SUPFAM" id="SSF52540">
    <property type="entry name" value="P-loop containing nucleoside triphosphate hydrolases"/>
    <property type="match status" value="1"/>
</dbReference>
<evidence type="ECO:0000313" key="14">
    <source>
        <dbReference type="EMBL" id="CAI2766419.1"/>
    </source>
</evidence>
<dbReference type="CDD" id="cd18571">
    <property type="entry name" value="ABC_6TM_peptidase_like"/>
    <property type="match status" value="1"/>
</dbReference>
<feature type="domain" description="ABC transporter" evidence="11">
    <location>
        <begin position="491"/>
        <end position="736"/>
    </location>
</feature>
<evidence type="ECO:0000259" key="11">
    <source>
        <dbReference type="PROSITE" id="PS50893"/>
    </source>
</evidence>
<dbReference type="GO" id="GO:0005886">
    <property type="term" value="C:plasma membrane"/>
    <property type="evidence" value="ECO:0007669"/>
    <property type="project" value="UniProtKB-SubCell"/>
</dbReference>
<dbReference type="PROSITE" id="PS50929">
    <property type="entry name" value="ABC_TM1F"/>
    <property type="match status" value="1"/>
</dbReference>
<evidence type="ECO:0000256" key="9">
    <source>
        <dbReference type="ARBA" id="ARBA00023136"/>
    </source>
</evidence>
<evidence type="ECO:0000256" key="2">
    <source>
        <dbReference type="ARBA" id="ARBA00022448"/>
    </source>
</evidence>
<keyword evidence="3" id="KW-1003">Cell membrane</keyword>
<dbReference type="Gene3D" id="3.90.70.10">
    <property type="entry name" value="Cysteine proteinases"/>
    <property type="match status" value="1"/>
</dbReference>
<keyword evidence="7" id="KW-0067">ATP-binding</keyword>
<dbReference type="Pfam" id="PF03412">
    <property type="entry name" value="Peptidase_C39"/>
    <property type="match status" value="1"/>
</dbReference>
<organism evidence="14 15">
    <name type="scientific">Flavobacterium collinsii</name>
    <dbReference type="NCBI Taxonomy" id="1114861"/>
    <lineage>
        <taxon>Bacteria</taxon>
        <taxon>Pseudomonadati</taxon>
        <taxon>Bacteroidota</taxon>
        <taxon>Flavobacteriia</taxon>
        <taxon>Flavobacteriales</taxon>
        <taxon>Flavobacteriaceae</taxon>
        <taxon>Flavobacterium</taxon>
    </lineage>
</organism>
<dbReference type="EMBL" id="OX336425">
    <property type="protein sequence ID" value="CAI2766419.1"/>
    <property type="molecule type" value="Genomic_DNA"/>
</dbReference>
<feature type="domain" description="ABC transmembrane type-1" evidence="12">
    <location>
        <begin position="178"/>
        <end position="457"/>
    </location>
</feature>
<dbReference type="InterPro" id="IPR027417">
    <property type="entry name" value="P-loop_NTPase"/>
</dbReference>
<dbReference type="KEGG" id="fcs:TRV642_1464"/>
<dbReference type="InterPro" id="IPR036640">
    <property type="entry name" value="ABC1_TM_sf"/>
</dbReference>
<evidence type="ECO:0000259" key="12">
    <source>
        <dbReference type="PROSITE" id="PS50929"/>
    </source>
</evidence>
<dbReference type="GO" id="GO:0008233">
    <property type="term" value="F:peptidase activity"/>
    <property type="evidence" value="ECO:0007669"/>
    <property type="project" value="InterPro"/>
</dbReference>
<name>A0A9W4TF76_9FLAO</name>
<dbReference type="InterPro" id="IPR005074">
    <property type="entry name" value="Peptidase_C39"/>
</dbReference>
<keyword evidence="6" id="KW-0378">Hydrolase</keyword>
<dbReference type="InterPro" id="IPR017871">
    <property type="entry name" value="ABC_transporter-like_CS"/>
</dbReference>
<dbReference type="Pfam" id="PF00664">
    <property type="entry name" value="ABC_membrane"/>
    <property type="match status" value="1"/>
</dbReference>
<dbReference type="PANTHER" id="PTHR43394:SF1">
    <property type="entry name" value="ATP-BINDING CASSETTE SUB-FAMILY B MEMBER 10, MITOCHONDRIAL"/>
    <property type="match status" value="1"/>
</dbReference>
<evidence type="ECO:0000259" key="13">
    <source>
        <dbReference type="PROSITE" id="PS50990"/>
    </source>
</evidence>
<dbReference type="InterPro" id="IPR003439">
    <property type="entry name" value="ABC_transporter-like_ATP-bd"/>
</dbReference>
<protein>
    <submittedName>
        <fullName evidence="14">UvrABC system protein A</fullName>
    </submittedName>
</protein>
<reference evidence="14" key="1">
    <citation type="submission" date="2022-09" db="EMBL/GenBank/DDBJ databases">
        <authorList>
            <person name="Duchaud E."/>
        </authorList>
    </citation>
    <scope>NUCLEOTIDE SEQUENCE</scope>
    <source>
        <strain evidence="14">TRV642</strain>
    </source>
</reference>